<dbReference type="Gene3D" id="3.40.50.150">
    <property type="entry name" value="Vaccinia Virus protein VP39"/>
    <property type="match status" value="1"/>
</dbReference>
<sequence length="118" mass="12589">MEITQATLWNGGAGNAWVEQRELLDALFRPFADLLVEAAADERPNAVLDVGCGTGGVTRAIAGALGSRCVGVDLSEPMIEVARRRRSGRVSRRASSAPTRSGTRSSRERSTWSCRASA</sequence>
<keyword evidence="4" id="KW-1185">Reference proteome</keyword>
<feature type="domain" description="Methyltransferase" evidence="2">
    <location>
        <begin position="47"/>
        <end position="87"/>
    </location>
</feature>
<dbReference type="RefSeq" id="WP_260189974.1">
    <property type="nucleotide sequence ID" value="NZ_JAFFZE010000006.1"/>
</dbReference>
<feature type="compositionally biased region" description="Low complexity" evidence="1">
    <location>
        <begin position="93"/>
        <end position="104"/>
    </location>
</feature>
<evidence type="ECO:0000313" key="3">
    <source>
        <dbReference type="EMBL" id="MCT2582634.1"/>
    </source>
</evidence>
<feature type="compositionally biased region" description="Basic residues" evidence="1">
    <location>
        <begin position="83"/>
        <end position="92"/>
    </location>
</feature>
<protein>
    <submittedName>
        <fullName evidence="3">Class I SAM-dependent methyltransferase</fullName>
    </submittedName>
</protein>
<name>A0ABT2J4W4_9PSEU</name>
<dbReference type="Proteomes" id="UP001156441">
    <property type="component" value="Unassembled WGS sequence"/>
</dbReference>
<dbReference type="CDD" id="cd02440">
    <property type="entry name" value="AdoMet_MTases"/>
    <property type="match status" value="1"/>
</dbReference>
<evidence type="ECO:0000256" key="1">
    <source>
        <dbReference type="SAM" id="MobiDB-lite"/>
    </source>
</evidence>
<dbReference type="InterPro" id="IPR029063">
    <property type="entry name" value="SAM-dependent_MTases_sf"/>
</dbReference>
<dbReference type="InterPro" id="IPR041698">
    <property type="entry name" value="Methyltransf_25"/>
</dbReference>
<dbReference type="GO" id="GO:0032259">
    <property type="term" value="P:methylation"/>
    <property type="evidence" value="ECO:0007669"/>
    <property type="project" value="UniProtKB-KW"/>
</dbReference>
<dbReference type="EMBL" id="JAFFZE010000006">
    <property type="protein sequence ID" value="MCT2582634.1"/>
    <property type="molecule type" value="Genomic_DNA"/>
</dbReference>
<organism evidence="3 4">
    <name type="scientific">Actinophytocola gossypii</name>
    <dbReference type="NCBI Taxonomy" id="2812003"/>
    <lineage>
        <taxon>Bacteria</taxon>
        <taxon>Bacillati</taxon>
        <taxon>Actinomycetota</taxon>
        <taxon>Actinomycetes</taxon>
        <taxon>Pseudonocardiales</taxon>
        <taxon>Pseudonocardiaceae</taxon>
    </lineage>
</organism>
<comment type="caution">
    <text evidence="3">The sequence shown here is derived from an EMBL/GenBank/DDBJ whole genome shotgun (WGS) entry which is preliminary data.</text>
</comment>
<keyword evidence="3" id="KW-0808">Transferase</keyword>
<gene>
    <name evidence="3" type="ORF">JT362_05805</name>
</gene>
<keyword evidence="3" id="KW-0489">Methyltransferase</keyword>
<evidence type="ECO:0000259" key="2">
    <source>
        <dbReference type="Pfam" id="PF13649"/>
    </source>
</evidence>
<dbReference type="SUPFAM" id="SSF53335">
    <property type="entry name" value="S-adenosyl-L-methionine-dependent methyltransferases"/>
    <property type="match status" value="1"/>
</dbReference>
<reference evidence="3 4" key="1">
    <citation type="submission" date="2021-02" db="EMBL/GenBank/DDBJ databases">
        <title>Actinophytocola xerophila sp. nov., isolated from soil of cotton cropping field.</title>
        <authorList>
            <person name="Huang R."/>
            <person name="Chen X."/>
            <person name="Ge X."/>
            <person name="Liu W."/>
        </authorList>
    </citation>
    <scope>NUCLEOTIDE SEQUENCE [LARGE SCALE GENOMIC DNA]</scope>
    <source>
        <strain evidence="3 4">S1-96</strain>
    </source>
</reference>
<accession>A0ABT2J4W4</accession>
<feature type="region of interest" description="Disordered" evidence="1">
    <location>
        <begin position="83"/>
        <end position="118"/>
    </location>
</feature>
<proteinExistence type="predicted"/>
<dbReference type="GO" id="GO:0008168">
    <property type="term" value="F:methyltransferase activity"/>
    <property type="evidence" value="ECO:0007669"/>
    <property type="project" value="UniProtKB-KW"/>
</dbReference>
<dbReference type="Pfam" id="PF13649">
    <property type="entry name" value="Methyltransf_25"/>
    <property type="match status" value="1"/>
</dbReference>
<evidence type="ECO:0000313" key="4">
    <source>
        <dbReference type="Proteomes" id="UP001156441"/>
    </source>
</evidence>